<dbReference type="GO" id="GO:0006729">
    <property type="term" value="P:tetrahydrobiopterin biosynthetic process"/>
    <property type="evidence" value="ECO:0007669"/>
    <property type="project" value="InterPro"/>
</dbReference>
<evidence type="ECO:0000256" key="3">
    <source>
        <dbReference type="ARBA" id="ARBA00013252"/>
    </source>
</evidence>
<evidence type="ECO:0000313" key="7">
    <source>
        <dbReference type="RefSeq" id="XP_029647706.1"/>
    </source>
</evidence>
<gene>
    <name evidence="7" type="primary">LOC115221645</name>
</gene>
<evidence type="ECO:0000256" key="4">
    <source>
        <dbReference type="ARBA" id="ARBA00023239"/>
    </source>
</evidence>
<dbReference type="KEGG" id="osn:115221645"/>
<name>A0A6P7TDN6_9MOLL</name>
<dbReference type="GO" id="GO:0008124">
    <property type="term" value="F:4-alpha-hydroxytetrahydrobiopterin dehydratase activity"/>
    <property type="evidence" value="ECO:0007669"/>
    <property type="project" value="UniProtKB-EC"/>
</dbReference>
<organism evidence="6 7">
    <name type="scientific">Octopus sinensis</name>
    <name type="common">East Asian common octopus</name>
    <dbReference type="NCBI Taxonomy" id="2607531"/>
    <lineage>
        <taxon>Eukaryota</taxon>
        <taxon>Metazoa</taxon>
        <taxon>Spiralia</taxon>
        <taxon>Lophotrochozoa</taxon>
        <taxon>Mollusca</taxon>
        <taxon>Cephalopoda</taxon>
        <taxon>Coleoidea</taxon>
        <taxon>Octopodiformes</taxon>
        <taxon>Octopoda</taxon>
        <taxon>Incirrata</taxon>
        <taxon>Octopodidae</taxon>
        <taxon>Octopus</taxon>
    </lineage>
</organism>
<proteinExistence type="inferred from homology"/>
<keyword evidence="6" id="KW-1185">Reference proteome</keyword>
<reference evidence="7" key="1">
    <citation type="submission" date="2025-08" db="UniProtKB">
        <authorList>
            <consortium name="RefSeq"/>
        </authorList>
    </citation>
    <scope>IDENTIFICATION</scope>
</reference>
<evidence type="ECO:0000256" key="1">
    <source>
        <dbReference type="ARBA" id="ARBA00001554"/>
    </source>
</evidence>
<accession>A0A6P7TDN6</accession>
<evidence type="ECO:0000256" key="2">
    <source>
        <dbReference type="ARBA" id="ARBA00006472"/>
    </source>
</evidence>
<dbReference type="SUPFAM" id="SSF55248">
    <property type="entry name" value="PCD-like"/>
    <property type="match status" value="1"/>
</dbReference>
<dbReference type="FunFam" id="3.30.1360.20:FF:000001">
    <property type="entry name" value="Pterin-4-alpha-carbinolamine dehydratase 2"/>
    <property type="match status" value="1"/>
</dbReference>
<dbReference type="HAMAP" id="MF_00434">
    <property type="entry name" value="Pterin_4_alpha"/>
    <property type="match status" value="1"/>
</dbReference>
<dbReference type="RefSeq" id="XP_029647706.1">
    <property type="nucleotide sequence ID" value="XM_029791846.2"/>
</dbReference>
<dbReference type="Gene3D" id="3.30.1360.20">
    <property type="entry name" value="Transcriptional coactivator/pterin dehydratase"/>
    <property type="match status" value="1"/>
</dbReference>
<dbReference type="EC" id="4.2.1.96" evidence="3"/>
<evidence type="ECO:0000256" key="5">
    <source>
        <dbReference type="ARBA" id="ARBA00030497"/>
    </source>
</evidence>
<dbReference type="PANTHER" id="PTHR12599:SF0">
    <property type="entry name" value="PTERIN-4-ALPHA-CARBINOLAMINE DEHYDRATASE"/>
    <property type="match status" value="1"/>
</dbReference>
<dbReference type="Proteomes" id="UP000515154">
    <property type="component" value="Linkage group LG18"/>
</dbReference>
<comment type="catalytic activity">
    <reaction evidence="1">
        <text>(4aS,6R)-4a-hydroxy-L-erythro-5,6,7,8-tetrahydrobiopterin = (6R)-L-erythro-6,7-dihydrobiopterin + H2O</text>
        <dbReference type="Rhea" id="RHEA:11920"/>
        <dbReference type="ChEBI" id="CHEBI:15377"/>
        <dbReference type="ChEBI" id="CHEBI:15642"/>
        <dbReference type="ChEBI" id="CHEBI:43120"/>
        <dbReference type="EC" id="4.2.1.96"/>
    </reaction>
</comment>
<comment type="similarity">
    <text evidence="2">Belongs to the pterin-4-alpha-carbinolamine dehydratase family.</text>
</comment>
<dbReference type="AlphaFoldDB" id="A0A6P7TDN6"/>
<dbReference type="PANTHER" id="PTHR12599">
    <property type="entry name" value="PTERIN-4-ALPHA-CARBINOLAMINE DEHYDRATASE"/>
    <property type="match status" value="1"/>
</dbReference>
<dbReference type="Pfam" id="PF01329">
    <property type="entry name" value="Pterin_4a"/>
    <property type="match status" value="1"/>
</dbReference>
<protein>
    <recommendedName>
        <fullName evidence="3">4a-hydroxytetrahydrobiopterin dehydratase</fullName>
        <ecNumber evidence="3">4.2.1.96</ecNumber>
    </recommendedName>
    <alternativeName>
        <fullName evidence="5">4-alpha-hydroxy-tetrahydropterin dehydratase</fullName>
    </alternativeName>
</protein>
<dbReference type="CDD" id="cd00914">
    <property type="entry name" value="PCD_DCoH_subfamily_b"/>
    <property type="match status" value="1"/>
</dbReference>
<dbReference type="NCBIfam" id="NF002018">
    <property type="entry name" value="PRK00823.1-3"/>
    <property type="match status" value="1"/>
</dbReference>
<dbReference type="InterPro" id="IPR001533">
    <property type="entry name" value="Pterin_deHydtase"/>
</dbReference>
<dbReference type="InterPro" id="IPR036428">
    <property type="entry name" value="PCD_sf"/>
</dbReference>
<keyword evidence="4" id="KW-0456">Lyase</keyword>
<evidence type="ECO:0000313" key="6">
    <source>
        <dbReference type="Proteomes" id="UP000515154"/>
    </source>
</evidence>
<sequence length="149" mass="17383">MTNVFARQFIQACHYSRLALRHKFSPHLSRSIVRLSSPLLAKKMAAEKTSKLTSEERDDVLAPLMKEGWTIVKGRDAIYKEFVFKNFNQCFGFMTRIALMADKMDHHPEWFNVYNKVQIKLSTHEFNGLSHRDIRLATFIEKASKSVFD</sequence>